<evidence type="ECO:0000256" key="3">
    <source>
        <dbReference type="ARBA" id="ARBA00022801"/>
    </source>
</evidence>
<dbReference type="GO" id="GO:0006508">
    <property type="term" value="P:proteolysis"/>
    <property type="evidence" value="ECO:0007669"/>
    <property type="project" value="UniProtKB-KW"/>
</dbReference>
<feature type="region of interest" description="Disordered" evidence="5">
    <location>
        <begin position="1"/>
        <end position="34"/>
    </location>
</feature>
<keyword evidence="2" id="KW-0645">Protease</keyword>
<accession>A0A511SWD3</accession>
<dbReference type="InterPro" id="IPR036365">
    <property type="entry name" value="PGBD-like_sf"/>
</dbReference>
<evidence type="ECO:0000256" key="1">
    <source>
        <dbReference type="ARBA" id="ARBA00007074"/>
    </source>
</evidence>
<sequence>MSTVSPAGSRRVSTSATAAAATPPTVKKGSKGPTVTTLQKKLAAAGFNPGPADGIFGPKTHAAVLSFQKAKGLVQDGIVGPKTWGALNKTGGSKPPSTPPSGTKGSAETFVQKALAQRGDRYVFGAETKMSDKNPSKWDCSELVEWAAHQAGVKVPDGTMNQLPYFKQKGTTISVDEALRTRGALLYRPGHVAISLGDGRTIEARGSAYGVNIFSAHNRGWTAGALIPGLKYG</sequence>
<dbReference type="SUPFAM" id="SSF54001">
    <property type="entry name" value="Cysteine proteinases"/>
    <property type="match status" value="1"/>
</dbReference>
<dbReference type="InterPro" id="IPR000064">
    <property type="entry name" value="NLP_P60_dom"/>
</dbReference>
<dbReference type="EMBL" id="FOIB01000002">
    <property type="protein sequence ID" value="SET55503.1"/>
    <property type="molecule type" value="Genomic_DNA"/>
</dbReference>
<dbReference type="PROSITE" id="PS51935">
    <property type="entry name" value="NLPC_P60"/>
    <property type="match status" value="1"/>
</dbReference>
<dbReference type="InterPro" id="IPR002477">
    <property type="entry name" value="Peptidoglycan-bd-like"/>
</dbReference>
<dbReference type="Pfam" id="PF00877">
    <property type="entry name" value="NLPC_P60"/>
    <property type="match status" value="1"/>
</dbReference>
<dbReference type="PANTHER" id="PTHR47359:SF3">
    <property type="entry name" value="NLP_P60 DOMAIN-CONTAINING PROTEIN-RELATED"/>
    <property type="match status" value="1"/>
</dbReference>
<organism evidence="7 10">
    <name type="scientific">Myxococcus fulvus</name>
    <dbReference type="NCBI Taxonomy" id="33"/>
    <lineage>
        <taxon>Bacteria</taxon>
        <taxon>Pseudomonadati</taxon>
        <taxon>Myxococcota</taxon>
        <taxon>Myxococcia</taxon>
        <taxon>Myxococcales</taxon>
        <taxon>Cystobacterineae</taxon>
        <taxon>Myxococcaceae</taxon>
        <taxon>Myxococcus</taxon>
    </lineage>
</organism>
<dbReference type="InterPro" id="IPR051794">
    <property type="entry name" value="PG_Endopeptidase_C40"/>
</dbReference>
<name>A0A511SWD3_MYXFU</name>
<dbReference type="InterPro" id="IPR036366">
    <property type="entry name" value="PGBDSf"/>
</dbReference>
<dbReference type="AlphaFoldDB" id="A0A511SWD3"/>
<feature type="compositionally biased region" description="Low complexity" evidence="5">
    <location>
        <begin position="89"/>
        <end position="106"/>
    </location>
</feature>
<keyword evidence="4" id="KW-0788">Thiol protease</keyword>
<evidence type="ECO:0000313" key="9">
    <source>
        <dbReference type="Proteomes" id="UP000183760"/>
    </source>
</evidence>
<dbReference type="InterPro" id="IPR038765">
    <property type="entry name" value="Papain-like_cys_pep_sf"/>
</dbReference>
<reference evidence="7 10" key="2">
    <citation type="submission" date="2019-07" db="EMBL/GenBank/DDBJ databases">
        <title>Whole genome shotgun sequence of Myxococcus fulvus NBRC 100333.</title>
        <authorList>
            <person name="Hosoyama A."/>
            <person name="Uohara A."/>
            <person name="Ohji S."/>
            <person name="Ichikawa N."/>
        </authorList>
    </citation>
    <scope>NUCLEOTIDE SEQUENCE [LARGE SCALE GENOMIC DNA]</scope>
    <source>
        <strain evidence="7 10">NBRC 100333</strain>
    </source>
</reference>
<dbReference type="Proteomes" id="UP000183760">
    <property type="component" value="Unassembled WGS sequence"/>
</dbReference>
<evidence type="ECO:0000256" key="4">
    <source>
        <dbReference type="ARBA" id="ARBA00022807"/>
    </source>
</evidence>
<keyword evidence="3" id="KW-0378">Hydrolase</keyword>
<comment type="similarity">
    <text evidence="1">Belongs to the peptidase C40 family.</text>
</comment>
<feature type="domain" description="NlpC/P60" evidence="6">
    <location>
        <begin position="104"/>
        <end position="233"/>
    </location>
</feature>
<dbReference type="Pfam" id="PF01471">
    <property type="entry name" value="PG_binding_1"/>
    <property type="match status" value="1"/>
</dbReference>
<dbReference type="GO" id="GO:0008234">
    <property type="term" value="F:cysteine-type peptidase activity"/>
    <property type="evidence" value="ECO:0007669"/>
    <property type="project" value="UniProtKB-KW"/>
</dbReference>
<feature type="region of interest" description="Disordered" evidence="5">
    <location>
        <begin position="85"/>
        <end position="106"/>
    </location>
</feature>
<dbReference type="EMBL" id="BJXR01000014">
    <property type="protein sequence ID" value="GEN06214.1"/>
    <property type="molecule type" value="Genomic_DNA"/>
</dbReference>
<keyword evidence="9" id="KW-1185">Reference proteome</keyword>
<evidence type="ECO:0000259" key="6">
    <source>
        <dbReference type="PROSITE" id="PS51935"/>
    </source>
</evidence>
<dbReference type="Gene3D" id="3.90.1720.10">
    <property type="entry name" value="endopeptidase domain like (from Nostoc punctiforme)"/>
    <property type="match status" value="1"/>
</dbReference>
<evidence type="ECO:0000313" key="10">
    <source>
        <dbReference type="Proteomes" id="UP000321514"/>
    </source>
</evidence>
<feature type="compositionally biased region" description="Low complexity" evidence="5">
    <location>
        <begin position="13"/>
        <end position="25"/>
    </location>
</feature>
<evidence type="ECO:0000256" key="2">
    <source>
        <dbReference type="ARBA" id="ARBA00022670"/>
    </source>
</evidence>
<evidence type="ECO:0000256" key="5">
    <source>
        <dbReference type="SAM" id="MobiDB-lite"/>
    </source>
</evidence>
<dbReference type="PANTHER" id="PTHR47359">
    <property type="entry name" value="PEPTIDOGLYCAN DL-ENDOPEPTIDASE CWLO"/>
    <property type="match status" value="1"/>
</dbReference>
<dbReference type="Gene3D" id="1.10.101.10">
    <property type="entry name" value="PGBD-like superfamily/PGBD"/>
    <property type="match status" value="1"/>
</dbReference>
<dbReference type="RefSeq" id="WP_074950944.1">
    <property type="nucleotide sequence ID" value="NZ_BJXR01000014.1"/>
</dbReference>
<comment type="caution">
    <text evidence="7">The sequence shown here is derived from an EMBL/GenBank/DDBJ whole genome shotgun (WGS) entry which is preliminary data.</text>
</comment>
<evidence type="ECO:0000313" key="8">
    <source>
        <dbReference type="EMBL" id="SET55503.1"/>
    </source>
</evidence>
<dbReference type="STRING" id="1334629.MFUL124B02_34625"/>
<protein>
    <submittedName>
        <fullName evidence="8">NlpC/P60 family protein</fullName>
    </submittedName>
</protein>
<gene>
    <name evidence="7" type="ORF">MFU01_12510</name>
    <name evidence="8" type="ORF">SAMN05443572_102675</name>
</gene>
<reference evidence="8 9" key="1">
    <citation type="submission" date="2016-10" db="EMBL/GenBank/DDBJ databases">
        <authorList>
            <person name="Varghese N."/>
            <person name="Submissions S."/>
        </authorList>
    </citation>
    <scope>NUCLEOTIDE SEQUENCE [LARGE SCALE GENOMIC DNA]</scope>
    <source>
        <strain evidence="8 9">DSM 16525</strain>
    </source>
</reference>
<proteinExistence type="inferred from homology"/>
<evidence type="ECO:0000313" key="7">
    <source>
        <dbReference type="EMBL" id="GEN06214.1"/>
    </source>
</evidence>
<dbReference type="Proteomes" id="UP000321514">
    <property type="component" value="Unassembled WGS sequence"/>
</dbReference>
<dbReference type="SUPFAM" id="SSF47090">
    <property type="entry name" value="PGBD-like"/>
    <property type="match status" value="1"/>
</dbReference>